<dbReference type="Bgee" id="ENSPPAG00000034908">
    <property type="expression patterns" value="Expressed in adult mammalian kidney and 6 other cell types or tissues"/>
</dbReference>
<name>A0A2R9B861_PANPA</name>
<dbReference type="PANTHER" id="PTHR12138">
    <property type="entry name" value="PRIMATE-EXPANDED PROTEIN FAMILY"/>
    <property type="match status" value="1"/>
</dbReference>
<dbReference type="STRING" id="9597.ENSPPAP00000023457"/>
<evidence type="ECO:0000313" key="1">
    <source>
        <dbReference type="Ensembl" id="ENSPPAP00000023457.1"/>
    </source>
</evidence>
<dbReference type="Ensembl" id="ENSPPAT00000046282.1">
    <property type="protein sequence ID" value="ENSPPAP00000023457.1"/>
    <property type="gene ID" value="ENSPPAG00000034908.1"/>
</dbReference>
<dbReference type="EMBL" id="AJFE02021114">
    <property type="status" value="NOT_ANNOTATED_CDS"/>
    <property type="molecule type" value="Genomic_DNA"/>
</dbReference>
<dbReference type="Proteomes" id="UP000240080">
    <property type="component" value="Chromosome 1"/>
</dbReference>
<reference evidence="1 2" key="1">
    <citation type="journal article" date="2012" name="Nature">
        <title>The bonobo genome compared with the chimpanzee and human genomes.</title>
        <authorList>
            <person name="Prufer K."/>
            <person name="Munch K."/>
            <person name="Hellmann I."/>
            <person name="Akagi K."/>
            <person name="Miller J.R."/>
            <person name="Walenz B."/>
            <person name="Koren S."/>
            <person name="Sutton G."/>
            <person name="Kodira C."/>
            <person name="Winer R."/>
            <person name="Knight J.R."/>
            <person name="Mullikin J.C."/>
            <person name="Meader S.J."/>
            <person name="Ponting C.P."/>
            <person name="Lunter G."/>
            <person name="Higashino S."/>
            <person name="Hobolth A."/>
            <person name="Dutheil J."/>
            <person name="Karakoc E."/>
            <person name="Alkan C."/>
            <person name="Sajjadian S."/>
            <person name="Catacchio C.R."/>
            <person name="Ventura M."/>
            <person name="Marques-Bonet T."/>
            <person name="Eichler E.E."/>
            <person name="Andre C."/>
            <person name="Atencia R."/>
            <person name="Mugisha L."/>
            <person name="Junhold J."/>
            <person name="Patterson N."/>
            <person name="Siebauer M."/>
            <person name="Good J.M."/>
            <person name="Fischer A."/>
            <person name="Ptak S.E."/>
            <person name="Lachmann M."/>
            <person name="Symer D.E."/>
            <person name="Mailund T."/>
            <person name="Schierup M.H."/>
            <person name="Andres A.M."/>
            <person name="Kelso J."/>
            <person name="Paabo S."/>
        </authorList>
    </citation>
    <scope>NUCLEOTIDE SEQUENCE [LARGE SCALE GENOMIC DNA]</scope>
</reference>
<organism evidence="1 2">
    <name type="scientific">Pan paniscus</name>
    <name type="common">Pygmy chimpanzee</name>
    <name type="synonym">Bonobo</name>
    <dbReference type="NCBI Taxonomy" id="9597"/>
    <lineage>
        <taxon>Eukaryota</taxon>
        <taxon>Metazoa</taxon>
        <taxon>Chordata</taxon>
        <taxon>Craniata</taxon>
        <taxon>Vertebrata</taxon>
        <taxon>Euteleostomi</taxon>
        <taxon>Mammalia</taxon>
        <taxon>Eutheria</taxon>
        <taxon>Euarchontoglires</taxon>
        <taxon>Primates</taxon>
        <taxon>Haplorrhini</taxon>
        <taxon>Catarrhini</taxon>
        <taxon>Hominidae</taxon>
        <taxon>Pan</taxon>
    </lineage>
</organism>
<dbReference type="OMA" id="FILCACK"/>
<protein>
    <submittedName>
        <fullName evidence="1">Uncharacterized protein</fullName>
    </submittedName>
</protein>
<dbReference type="AlphaFoldDB" id="A0A2R9B861"/>
<dbReference type="PRINTS" id="PR02045">
    <property type="entry name" value="F138DOMAIN"/>
</dbReference>
<evidence type="ECO:0000313" key="2">
    <source>
        <dbReference type="Proteomes" id="UP000240080"/>
    </source>
</evidence>
<dbReference type="GeneTree" id="ENSGT01120000271815"/>
<accession>A0A2R9B861</accession>
<proteinExistence type="predicted"/>
<dbReference type="EMBL" id="AJFE02021115">
    <property type="status" value="NOT_ANNOTATED_CDS"/>
    <property type="molecule type" value="Genomic_DNA"/>
</dbReference>
<reference evidence="1" key="2">
    <citation type="submission" date="2025-08" db="UniProtKB">
        <authorList>
            <consortium name="Ensembl"/>
        </authorList>
    </citation>
    <scope>IDENTIFICATION</scope>
</reference>
<reference evidence="1" key="3">
    <citation type="submission" date="2025-09" db="UniProtKB">
        <authorList>
            <consortium name="Ensembl"/>
        </authorList>
    </citation>
    <scope>IDENTIFICATION</scope>
</reference>
<keyword evidence="2" id="KW-1185">Reference proteome</keyword>
<dbReference type="PANTHER" id="PTHR12138:SF161">
    <property type="entry name" value="SECRETED PROTEIN"/>
    <property type="match status" value="1"/>
</dbReference>
<sequence length="183" mass="19955">MYWHSCHPRPFPTESHCVTLAGVQWRDLGSLQTHCNIRLPGSSDSPASASRVAGITGTCHHTRLIFVFLVVTGFHHVGQAGLKLLTSGDPPSSSSQSAGITGVSHHAQPYSCILFYFFLRWKEEGEAVVKGGLGWQTPAWTVPPAPGKPIQPHEKVCGSLTGSYRKFILCACKLVKVYQLFVL</sequence>